<keyword evidence="2" id="KW-0472">Membrane</keyword>
<reference evidence="6 7" key="1">
    <citation type="journal article" date="2014" name="Genome Biol. Evol.">
        <title>The secreted proteins of Achlya hypogyna and Thraustotheca clavata identify the ancestral oomycete secretome and reveal gene acquisitions by horizontal gene transfer.</title>
        <authorList>
            <person name="Misner I."/>
            <person name="Blouin N."/>
            <person name="Leonard G."/>
            <person name="Richards T.A."/>
            <person name="Lane C.E."/>
        </authorList>
    </citation>
    <scope>NUCLEOTIDE SEQUENCE [LARGE SCALE GENOMIC DNA]</scope>
    <source>
        <strain evidence="6 7">ATCC 34112</strain>
    </source>
</reference>
<dbReference type="SUPFAM" id="SSF56112">
    <property type="entry name" value="Protein kinase-like (PK-like)"/>
    <property type="match status" value="1"/>
</dbReference>
<evidence type="ECO:0000259" key="4">
    <source>
        <dbReference type="PROSITE" id="PS50011"/>
    </source>
</evidence>
<keyword evidence="2" id="KW-1133">Transmembrane helix</keyword>
<name>A0A1V9ZV08_9STRA</name>
<keyword evidence="2" id="KW-0812">Transmembrane</keyword>
<dbReference type="GO" id="GO:0005524">
    <property type="term" value="F:ATP binding"/>
    <property type="evidence" value="ECO:0007669"/>
    <property type="project" value="InterPro"/>
</dbReference>
<feature type="region of interest" description="Disordered" evidence="1">
    <location>
        <begin position="356"/>
        <end position="389"/>
    </location>
</feature>
<gene>
    <name evidence="6" type="ORF">THRCLA_05717</name>
</gene>
<evidence type="ECO:0000256" key="2">
    <source>
        <dbReference type="SAM" id="Phobius"/>
    </source>
</evidence>
<feature type="domain" description="SUEL-type lectin" evidence="5">
    <location>
        <begin position="67"/>
        <end position="153"/>
    </location>
</feature>
<dbReference type="Pfam" id="PF07714">
    <property type="entry name" value="PK_Tyr_Ser-Thr"/>
    <property type="match status" value="1"/>
</dbReference>
<keyword evidence="7" id="KW-1185">Reference proteome</keyword>
<dbReference type="InterPro" id="IPR000922">
    <property type="entry name" value="Lectin_gal-bd_dom"/>
</dbReference>
<dbReference type="GO" id="GO:0030246">
    <property type="term" value="F:carbohydrate binding"/>
    <property type="evidence" value="ECO:0007669"/>
    <property type="project" value="InterPro"/>
</dbReference>
<dbReference type="CDD" id="cd22842">
    <property type="entry name" value="Gal_Rha_Lectin_BGal"/>
    <property type="match status" value="1"/>
</dbReference>
<evidence type="ECO:0000259" key="5">
    <source>
        <dbReference type="PROSITE" id="PS50228"/>
    </source>
</evidence>
<dbReference type="STRING" id="74557.A0A1V9ZV08"/>
<feature type="transmembrane region" description="Helical" evidence="2">
    <location>
        <begin position="274"/>
        <end position="295"/>
    </location>
</feature>
<dbReference type="InterPro" id="IPR043159">
    <property type="entry name" value="Lectin_gal-bd_sf"/>
</dbReference>
<comment type="caution">
    <text evidence="6">The sequence shown here is derived from an EMBL/GenBank/DDBJ whole genome shotgun (WGS) entry which is preliminary data.</text>
</comment>
<dbReference type="InterPro" id="IPR000719">
    <property type="entry name" value="Prot_kinase_dom"/>
</dbReference>
<dbReference type="PROSITE" id="PS50228">
    <property type="entry name" value="SUEL_LECTIN"/>
    <property type="match status" value="1"/>
</dbReference>
<dbReference type="Gene3D" id="1.10.510.10">
    <property type="entry name" value="Transferase(Phosphotransferase) domain 1"/>
    <property type="match status" value="1"/>
</dbReference>
<organism evidence="6 7">
    <name type="scientific">Thraustotheca clavata</name>
    <dbReference type="NCBI Taxonomy" id="74557"/>
    <lineage>
        <taxon>Eukaryota</taxon>
        <taxon>Sar</taxon>
        <taxon>Stramenopiles</taxon>
        <taxon>Oomycota</taxon>
        <taxon>Saprolegniomycetes</taxon>
        <taxon>Saprolegniales</taxon>
        <taxon>Achlyaceae</taxon>
        <taxon>Thraustotheca</taxon>
    </lineage>
</organism>
<dbReference type="GO" id="GO:0004674">
    <property type="term" value="F:protein serine/threonine kinase activity"/>
    <property type="evidence" value="ECO:0007669"/>
    <property type="project" value="TreeGrafter"/>
</dbReference>
<dbReference type="PROSITE" id="PS50011">
    <property type="entry name" value="PROTEIN_KINASE_DOM"/>
    <property type="match status" value="1"/>
</dbReference>
<feature type="domain" description="Protein kinase" evidence="4">
    <location>
        <begin position="413"/>
        <end position="522"/>
    </location>
</feature>
<feature type="chain" id="PRO_5012528962" description="Protein kinase domain-containing protein" evidence="3">
    <location>
        <begin position="18"/>
        <end position="522"/>
    </location>
</feature>
<feature type="compositionally biased region" description="Low complexity" evidence="1">
    <location>
        <begin position="372"/>
        <end position="383"/>
    </location>
</feature>
<dbReference type="OrthoDB" id="4062651at2759"/>
<dbReference type="InterPro" id="IPR001245">
    <property type="entry name" value="Ser-Thr/Tyr_kinase_cat_dom"/>
</dbReference>
<dbReference type="InterPro" id="IPR011009">
    <property type="entry name" value="Kinase-like_dom_sf"/>
</dbReference>
<protein>
    <recommendedName>
        <fullName evidence="8">Protein kinase domain-containing protein</fullName>
    </recommendedName>
</protein>
<evidence type="ECO:0000256" key="1">
    <source>
        <dbReference type="SAM" id="MobiDB-lite"/>
    </source>
</evidence>
<keyword evidence="3" id="KW-0732">Signal</keyword>
<proteinExistence type="predicted"/>
<evidence type="ECO:0000256" key="3">
    <source>
        <dbReference type="SAM" id="SignalP"/>
    </source>
</evidence>
<dbReference type="Gene3D" id="2.60.120.740">
    <property type="match status" value="1"/>
</dbReference>
<dbReference type="Pfam" id="PF02140">
    <property type="entry name" value="SUEL_Lectin"/>
    <property type="match status" value="1"/>
</dbReference>
<dbReference type="Proteomes" id="UP000243217">
    <property type="component" value="Unassembled WGS sequence"/>
</dbReference>
<evidence type="ECO:0008006" key="8">
    <source>
        <dbReference type="Google" id="ProtNLM"/>
    </source>
</evidence>
<dbReference type="EMBL" id="JNBS01001400">
    <property type="protein sequence ID" value="OQS01835.1"/>
    <property type="molecule type" value="Genomic_DNA"/>
</dbReference>
<evidence type="ECO:0000313" key="7">
    <source>
        <dbReference type="Proteomes" id="UP000243217"/>
    </source>
</evidence>
<accession>A0A1V9ZV08</accession>
<dbReference type="PANTHER" id="PTHR44329:SF214">
    <property type="entry name" value="PROTEIN KINASE DOMAIN-CONTAINING PROTEIN"/>
    <property type="match status" value="1"/>
</dbReference>
<feature type="non-terminal residue" evidence="6">
    <location>
        <position position="522"/>
    </location>
</feature>
<dbReference type="InterPro" id="IPR051681">
    <property type="entry name" value="Ser/Thr_Kinases-Pseudokinases"/>
</dbReference>
<feature type="signal peptide" evidence="3">
    <location>
        <begin position="1"/>
        <end position="17"/>
    </location>
</feature>
<dbReference type="PANTHER" id="PTHR44329">
    <property type="entry name" value="SERINE/THREONINE-PROTEIN KINASE TNNI3K-RELATED"/>
    <property type="match status" value="1"/>
</dbReference>
<dbReference type="AlphaFoldDB" id="A0A1V9ZV08"/>
<sequence>MALVLAVLAAINAYTNALQPCTSAVINSAFYGLNANSLYCCGAVGGSPCFSSSSYSCPSTKTINDKQFENTTVSLNCSTGFKISEITFASYGSPTGSPGSYSIASSCHSPTSKSYMTSQCVDKQSCTVLAVNDNFGDPCVGIGKYLAVTATCAAYSPSALGSSCTSKCSPVSSDIFRSSGTSSTEASCLKSSTNTCGDVLYGYQLALGKISPACYLSSTVSTSDAASYTTSVFVSFMQSWSGFPSTVSTTSPSTSSGSSATQKSSSSSSNTTTIIIIVVVVVVVILAAVLVFCYCRKKKSKSTDAPVESQFDVYETTYNLSQRTDRNGNHVQAQPQFNIYEPPVTQQPAPWCTDQYKNPGDRPTNSSDRSMGTGTLTNGSTNSQRMAGRRPDPNYAKINMHDLELHYIPPEHLYSISVIARGAYGEVLLGDYQGQTVAIKKLLGHRKDIQHLQKFIEEICLVAKLNSQFIVQFIGASWTTPADIVLVTEFMDAGDLRTVLDNNDSKLFTWQHKVSCAMDIAN</sequence>
<evidence type="ECO:0000313" key="6">
    <source>
        <dbReference type="EMBL" id="OQS01835.1"/>
    </source>
</evidence>